<dbReference type="InterPro" id="IPR050482">
    <property type="entry name" value="Sensor_HK_TwoCompSys"/>
</dbReference>
<dbReference type="KEGG" id="gyu:FE374_07050"/>
<keyword evidence="9" id="KW-1133">Transmembrane helix</keyword>
<dbReference type="InterPro" id="IPR036890">
    <property type="entry name" value="HATPase_C_sf"/>
</dbReference>
<dbReference type="SMART" id="SM00387">
    <property type="entry name" value="HATPase_c"/>
    <property type="match status" value="1"/>
</dbReference>
<dbReference type="AlphaFoldDB" id="A0A5B8C514"/>
<dbReference type="OrthoDB" id="227596at2"/>
<evidence type="ECO:0000256" key="5">
    <source>
        <dbReference type="ARBA" id="ARBA00022741"/>
    </source>
</evidence>
<keyword evidence="7" id="KW-0067">ATP-binding</keyword>
<keyword evidence="4" id="KW-0808">Transferase</keyword>
<keyword evidence="6 11" id="KW-0418">Kinase</keyword>
<accession>A0A5B8C514</accession>
<dbReference type="PANTHER" id="PTHR24421:SF10">
    <property type="entry name" value="NITRATE_NITRITE SENSOR PROTEIN NARQ"/>
    <property type="match status" value="1"/>
</dbReference>
<protein>
    <recommendedName>
        <fullName evidence="2">histidine kinase</fullName>
        <ecNumber evidence="2">2.7.13.3</ecNumber>
    </recommendedName>
</protein>
<evidence type="ECO:0000313" key="12">
    <source>
        <dbReference type="Proteomes" id="UP000314616"/>
    </source>
</evidence>
<feature type="transmembrane region" description="Helical" evidence="9">
    <location>
        <begin position="222"/>
        <end position="240"/>
    </location>
</feature>
<dbReference type="GO" id="GO:0005524">
    <property type="term" value="F:ATP binding"/>
    <property type="evidence" value="ECO:0007669"/>
    <property type="project" value="UniProtKB-KW"/>
</dbReference>
<feature type="transmembrane region" description="Helical" evidence="9">
    <location>
        <begin position="40"/>
        <end position="60"/>
    </location>
</feature>
<proteinExistence type="predicted"/>
<keyword evidence="5" id="KW-0547">Nucleotide-binding</keyword>
<evidence type="ECO:0000256" key="3">
    <source>
        <dbReference type="ARBA" id="ARBA00022553"/>
    </source>
</evidence>
<evidence type="ECO:0000256" key="2">
    <source>
        <dbReference type="ARBA" id="ARBA00012438"/>
    </source>
</evidence>
<feature type="transmembrane region" description="Helical" evidence="9">
    <location>
        <begin position="189"/>
        <end position="210"/>
    </location>
</feature>
<feature type="domain" description="Histidine kinase/HSP90-like ATPase" evidence="10">
    <location>
        <begin position="570"/>
        <end position="662"/>
    </location>
</feature>
<evidence type="ECO:0000256" key="9">
    <source>
        <dbReference type="SAM" id="Phobius"/>
    </source>
</evidence>
<keyword evidence="8" id="KW-0902">Two-component regulatory system</keyword>
<reference evidence="11 12" key="1">
    <citation type="submission" date="2019-05" db="EMBL/GenBank/DDBJ databases">
        <title>Georgenia *** sp. nov., and Georgenia *** sp. nov., isolated from the intestinal contents of plateau pika (Ochotona curzoniae) in the Qinghai-Tibet plateau of China.</title>
        <authorList>
            <person name="Tian Z."/>
        </authorList>
    </citation>
    <scope>NUCLEOTIDE SEQUENCE [LARGE SCALE GENOMIC DNA]</scope>
    <source>
        <strain evidence="11 12">Z443</strain>
    </source>
</reference>
<keyword evidence="9" id="KW-0812">Transmembrane</keyword>
<dbReference type="Pfam" id="PF02518">
    <property type="entry name" value="HATPase_c"/>
    <property type="match status" value="1"/>
</dbReference>
<sequence length="663" mass="68931">MTPRGAAVPAAIASAALFLGAGSALHLMQRGTPTGAGVTDWWLMAVSMTVAFATTGGWLARRRSQLVIGWLMLSIGVTASLSMLSLEYGVYGLDHPGVPGSDFLLWVGNWAWSAAVVAVAALLPPLLPEGRLPNRTWWPVLVLGSLSVVAASVQWALMPYEAWSPVIADAGAVNPVGADVVATPAAQTMFALVVLAGPLAAAGGLVVRWRASQGATRQQLKWILLGLVWAVVLFAAGFALGPLVTAAAVLPVPAGIVVAVLRYGLWDVDVAISRSLLYLALAAAVATVYVTVVGLLGGLLGATTGAPVLATALVAVLVEPLHRRLRRVVNRVVHGSMSDPLTALAEMGSRAAAAHDASTVGEHLLPRLLASTASTMHLGYAAVELADGSVISSGEVGGEHVRVPLVHDGADVGFLVVGGRRAGLSRRDRDRLARLASQVAVAAHNVLLVNALRRSGEELVNAREEERRRLHRELHDGVGPSLAALALTIELARDLVVDEPKEAVELLDRTLPRLKGTVDDVRTVVLGLRPPALDDLGLAGSVRELAAGFAGPSLLVRVQVDGDLSDLPAATEVATYRIVAEALANASRHADAGEIVVWLERYGDEVSVDVVDDGRGIEVSRPGGVGLQSMTGRATEVGGRLLLGPGRDGRGTSVRAVLPAVTP</sequence>
<feature type="transmembrane region" description="Helical" evidence="9">
    <location>
        <begin position="103"/>
        <end position="124"/>
    </location>
</feature>
<dbReference type="EC" id="2.7.13.3" evidence="2"/>
<feature type="transmembrane region" description="Helical" evidence="9">
    <location>
        <begin position="246"/>
        <end position="264"/>
    </location>
</feature>
<dbReference type="Gene3D" id="3.30.565.10">
    <property type="entry name" value="Histidine kinase-like ATPase, C-terminal domain"/>
    <property type="match status" value="1"/>
</dbReference>
<evidence type="ECO:0000313" key="11">
    <source>
        <dbReference type="EMBL" id="QDC24415.1"/>
    </source>
</evidence>
<keyword evidence="3" id="KW-0597">Phosphoprotein</keyword>
<evidence type="ECO:0000256" key="1">
    <source>
        <dbReference type="ARBA" id="ARBA00000085"/>
    </source>
</evidence>
<dbReference type="RefSeq" id="WP_139927857.1">
    <property type="nucleotide sequence ID" value="NZ_CP040915.1"/>
</dbReference>
<feature type="transmembrane region" description="Helical" evidence="9">
    <location>
        <begin position="67"/>
        <end position="91"/>
    </location>
</feature>
<dbReference type="InterPro" id="IPR011712">
    <property type="entry name" value="Sig_transdc_His_kin_sub3_dim/P"/>
</dbReference>
<name>A0A5B8C514_9MICO</name>
<gene>
    <name evidence="11" type="ORF">FE374_07050</name>
</gene>
<dbReference type="SUPFAM" id="SSF55781">
    <property type="entry name" value="GAF domain-like"/>
    <property type="match status" value="1"/>
</dbReference>
<dbReference type="GO" id="GO:0000155">
    <property type="term" value="F:phosphorelay sensor kinase activity"/>
    <property type="evidence" value="ECO:0007669"/>
    <property type="project" value="InterPro"/>
</dbReference>
<evidence type="ECO:0000256" key="7">
    <source>
        <dbReference type="ARBA" id="ARBA00022840"/>
    </source>
</evidence>
<dbReference type="CDD" id="cd16917">
    <property type="entry name" value="HATPase_UhpB-NarQ-NarX-like"/>
    <property type="match status" value="1"/>
</dbReference>
<dbReference type="GO" id="GO:0046983">
    <property type="term" value="F:protein dimerization activity"/>
    <property type="evidence" value="ECO:0007669"/>
    <property type="project" value="InterPro"/>
</dbReference>
<evidence type="ECO:0000256" key="6">
    <source>
        <dbReference type="ARBA" id="ARBA00022777"/>
    </source>
</evidence>
<dbReference type="SUPFAM" id="SSF55874">
    <property type="entry name" value="ATPase domain of HSP90 chaperone/DNA topoisomerase II/histidine kinase"/>
    <property type="match status" value="1"/>
</dbReference>
<dbReference type="EMBL" id="CP040915">
    <property type="protein sequence ID" value="QDC24415.1"/>
    <property type="molecule type" value="Genomic_DNA"/>
</dbReference>
<evidence type="ECO:0000256" key="4">
    <source>
        <dbReference type="ARBA" id="ARBA00022679"/>
    </source>
</evidence>
<feature type="transmembrane region" description="Helical" evidence="9">
    <location>
        <begin position="276"/>
        <end position="296"/>
    </location>
</feature>
<dbReference type="GO" id="GO:0016020">
    <property type="term" value="C:membrane"/>
    <property type="evidence" value="ECO:0007669"/>
    <property type="project" value="InterPro"/>
</dbReference>
<evidence type="ECO:0000256" key="8">
    <source>
        <dbReference type="ARBA" id="ARBA00023012"/>
    </source>
</evidence>
<dbReference type="Proteomes" id="UP000314616">
    <property type="component" value="Chromosome"/>
</dbReference>
<dbReference type="Gene3D" id="1.20.5.1930">
    <property type="match status" value="1"/>
</dbReference>
<organism evidence="11 12">
    <name type="scientific">Georgenia yuyongxinii</name>
    <dbReference type="NCBI Taxonomy" id="2589797"/>
    <lineage>
        <taxon>Bacteria</taxon>
        <taxon>Bacillati</taxon>
        <taxon>Actinomycetota</taxon>
        <taxon>Actinomycetes</taxon>
        <taxon>Micrococcales</taxon>
        <taxon>Bogoriellaceae</taxon>
        <taxon>Georgenia</taxon>
    </lineage>
</organism>
<comment type="catalytic activity">
    <reaction evidence="1">
        <text>ATP + protein L-histidine = ADP + protein N-phospho-L-histidine.</text>
        <dbReference type="EC" id="2.7.13.3"/>
    </reaction>
</comment>
<evidence type="ECO:0000259" key="10">
    <source>
        <dbReference type="SMART" id="SM00387"/>
    </source>
</evidence>
<feature type="transmembrane region" description="Helical" evidence="9">
    <location>
        <begin position="136"/>
        <end position="157"/>
    </location>
</feature>
<keyword evidence="9" id="KW-0472">Membrane</keyword>
<dbReference type="Pfam" id="PF07730">
    <property type="entry name" value="HisKA_3"/>
    <property type="match status" value="1"/>
</dbReference>
<dbReference type="PANTHER" id="PTHR24421">
    <property type="entry name" value="NITRATE/NITRITE SENSOR PROTEIN NARX-RELATED"/>
    <property type="match status" value="1"/>
</dbReference>
<dbReference type="InterPro" id="IPR003594">
    <property type="entry name" value="HATPase_dom"/>
</dbReference>